<comment type="subcellular location">
    <subcellularLocation>
        <location evidence="1">Membrane</location>
    </subcellularLocation>
</comment>
<dbReference type="PROSITE" id="PS51779">
    <property type="entry name" value="POTRA"/>
    <property type="match status" value="1"/>
</dbReference>
<dbReference type="InterPro" id="IPR026579">
    <property type="entry name" value="FtsQ"/>
</dbReference>
<dbReference type="Proteomes" id="UP000808761">
    <property type="component" value="Unassembled WGS sequence"/>
</dbReference>
<evidence type="ECO:0000259" key="9">
    <source>
        <dbReference type="PROSITE" id="PS51779"/>
    </source>
</evidence>
<evidence type="ECO:0000256" key="6">
    <source>
        <dbReference type="ARBA" id="ARBA00022989"/>
    </source>
</evidence>
<dbReference type="GO" id="GO:0090529">
    <property type="term" value="P:cell septum assembly"/>
    <property type="evidence" value="ECO:0007669"/>
    <property type="project" value="InterPro"/>
</dbReference>
<evidence type="ECO:0000256" key="3">
    <source>
        <dbReference type="ARBA" id="ARBA00022519"/>
    </source>
</evidence>
<keyword evidence="6" id="KW-1133">Transmembrane helix</keyword>
<dbReference type="AlphaFoldDB" id="A0A9D6UKA3"/>
<evidence type="ECO:0000256" key="8">
    <source>
        <dbReference type="ARBA" id="ARBA00023306"/>
    </source>
</evidence>
<keyword evidence="7" id="KW-0472">Membrane</keyword>
<dbReference type="Gene3D" id="3.10.20.310">
    <property type="entry name" value="membrane protein fhac"/>
    <property type="match status" value="1"/>
</dbReference>
<dbReference type="Pfam" id="PF08478">
    <property type="entry name" value="POTRA_1"/>
    <property type="match status" value="1"/>
</dbReference>
<evidence type="ECO:0000313" key="10">
    <source>
        <dbReference type="EMBL" id="MBI5078672.1"/>
    </source>
</evidence>
<protein>
    <submittedName>
        <fullName evidence="10">FtsQ-type POTRA domain-containing protein</fullName>
    </submittedName>
</protein>
<evidence type="ECO:0000256" key="4">
    <source>
        <dbReference type="ARBA" id="ARBA00022618"/>
    </source>
</evidence>
<keyword evidence="4" id="KW-0132">Cell division</keyword>
<organism evidence="10 11">
    <name type="scientific">Candidatus Saganbacteria bacterium</name>
    <dbReference type="NCBI Taxonomy" id="2575572"/>
    <lineage>
        <taxon>Bacteria</taxon>
        <taxon>Bacillati</taxon>
        <taxon>Saganbacteria</taxon>
    </lineage>
</organism>
<dbReference type="InterPro" id="IPR045335">
    <property type="entry name" value="FtsQ_C_sf"/>
</dbReference>
<evidence type="ECO:0000313" key="11">
    <source>
        <dbReference type="Proteomes" id="UP000808761"/>
    </source>
</evidence>
<dbReference type="InterPro" id="IPR013685">
    <property type="entry name" value="POTRA_FtsQ_type"/>
</dbReference>
<gene>
    <name evidence="10" type="ORF">HZB08_01440</name>
</gene>
<evidence type="ECO:0000256" key="1">
    <source>
        <dbReference type="ARBA" id="ARBA00004370"/>
    </source>
</evidence>
<name>A0A9D6UKA3_UNCSA</name>
<comment type="caution">
    <text evidence="10">The sequence shown here is derived from an EMBL/GenBank/DDBJ whole genome shotgun (WGS) entry which is preliminary data.</text>
</comment>
<sequence length="229" mass="25337">MVTGIAGYYALSLPIWRIQEVAVDGTKMLSADEVRAVCGIPLSENLFLSSFSRASDNLKKISAVKNFRLYRIPPAAVLIKIVERKPIAVVVLEGESAVVDDDGFILNRNPNLTLNIPNMTDLPVISGVGTEEVISGERLTPKASRIVAGIILKLSNLVGSRRIKLEMGSFENISLLLDDILRLKLGREEELERKMQVFGKLLSAIAGKWDQVEYVDVRYPDNPVIKFKS</sequence>
<dbReference type="GO" id="GO:0016020">
    <property type="term" value="C:membrane"/>
    <property type="evidence" value="ECO:0007669"/>
    <property type="project" value="UniProtKB-SubCell"/>
</dbReference>
<dbReference type="InterPro" id="IPR034746">
    <property type="entry name" value="POTRA"/>
</dbReference>
<dbReference type="Gene3D" id="3.40.50.11690">
    <property type="entry name" value="Cell division protein FtsQ/DivIB"/>
    <property type="match status" value="1"/>
</dbReference>
<dbReference type="PANTHER" id="PTHR35851:SF1">
    <property type="entry name" value="CELL DIVISION PROTEIN FTSQ"/>
    <property type="match status" value="1"/>
</dbReference>
<evidence type="ECO:0000256" key="7">
    <source>
        <dbReference type="ARBA" id="ARBA00023136"/>
    </source>
</evidence>
<feature type="domain" description="POTRA" evidence="9">
    <location>
        <begin position="16"/>
        <end position="84"/>
    </location>
</feature>
<keyword evidence="3" id="KW-0997">Cell inner membrane</keyword>
<keyword evidence="2" id="KW-1003">Cell membrane</keyword>
<reference evidence="10" key="1">
    <citation type="submission" date="2020-07" db="EMBL/GenBank/DDBJ databases">
        <title>Huge and variable diversity of episymbiotic CPR bacteria and DPANN archaea in groundwater ecosystems.</title>
        <authorList>
            <person name="He C.Y."/>
            <person name="Keren R."/>
            <person name="Whittaker M."/>
            <person name="Farag I.F."/>
            <person name="Doudna J."/>
            <person name="Cate J.H.D."/>
            <person name="Banfield J.F."/>
        </authorList>
    </citation>
    <scope>NUCLEOTIDE SEQUENCE</scope>
    <source>
        <strain evidence="10">NC_groundwater_1860_Pr3_B-0.1um_51_7</strain>
    </source>
</reference>
<evidence type="ECO:0000256" key="2">
    <source>
        <dbReference type="ARBA" id="ARBA00022475"/>
    </source>
</evidence>
<keyword evidence="8" id="KW-0131">Cell cycle</keyword>
<accession>A0A9D6UKA3</accession>
<dbReference type="PANTHER" id="PTHR35851">
    <property type="entry name" value="CELL DIVISION PROTEIN FTSQ"/>
    <property type="match status" value="1"/>
</dbReference>
<dbReference type="InterPro" id="IPR005548">
    <property type="entry name" value="Cell_div_FtsQ/DivIB_C"/>
</dbReference>
<dbReference type="EMBL" id="JACRKR010000073">
    <property type="protein sequence ID" value="MBI5078672.1"/>
    <property type="molecule type" value="Genomic_DNA"/>
</dbReference>
<keyword evidence="5" id="KW-0812">Transmembrane</keyword>
<proteinExistence type="predicted"/>
<dbReference type="Pfam" id="PF03799">
    <property type="entry name" value="FtsQ_DivIB_C"/>
    <property type="match status" value="1"/>
</dbReference>
<evidence type="ECO:0000256" key="5">
    <source>
        <dbReference type="ARBA" id="ARBA00022692"/>
    </source>
</evidence>